<comment type="caution">
    <text evidence="2">The sequence shown here is derived from an EMBL/GenBank/DDBJ whole genome shotgun (WGS) entry which is preliminary data.</text>
</comment>
<proteinExistence type="predicted"/>
<evidence type="ECO:0000256" key="1">
    <source>
        <dbReference type="SAM" id="MobiDB-lite"/>
    </source>
</evidence>
<reference evidence="2 3" key="1">
    <citation type="submission" date="2021-06" db="EMBL/GenBank/DDBJ databases">
        <title>Chromosome-level genome assembly of the red-tail catfish (Hemibagrus wyckioides).</title>
        <authorList>
            <person name="Shao F."/>
        </authorList>
    </citation>
    <scope>NUCLEOTIDE SEQUENCE [LARGE SCALE GENOMIC DNA]</scope>
    <source>
        <strain evidence="2">EC202008001</strain>
        <tissue evidence="2">Blood</tissue>
    </source>
</reference>
<accession>A0A9D3SD26</accession>
<name>A0A9D3SD26_9TELE</name>
<feature type="compositionally biased region" description="Basic residues" evidence="1">
    <location>
        <begin position="11"/>
        <end position="31"/>
    </location>
</feature>
<protein>
    <submittedName>
        <fullName evidence="2">Uncharacterized protein</fullName>
    </submittedName>
</protein>
<evidence type="ECO:0000313" key="2">
    <source>
        <dbReference type="EMBL" id="KAG7319235.1"/>
    </source>
</evidence>
<organism evidence="2 3">
    <name type="scientific">Hemibagrus wyckioides</name>
    <dbReference type="NCBI Taxonomy" id="337641"/>
    <lineage>
        <taxon>Eukaryota</taxon>
        <taxon>Metazoa</taxon>
        <taxon>Chordata</taxon>
        <taxon>Craniata</taxon>
        <taxon>Vertebrata</taxon>
        <taxon>Euteleostomi</taxon>
        <taxon>Actinopterygii</taxon>
        <taxon>Neopterygii</taxon>
        <taxon>Teleostei</taxon>
        <taxon>Ostariophysi</taxon>
        <taxon>Siluriformes</taxon>
        <taxon>Bagridae</taxon>
        <taxon>Hemibagrus</taxon>
    </lineage>
</organism>
<keyword evidence="3" id="KW-1185">Reference proteome</keyword>
<feature type="region of interest" description="Disordered" evidence="1">
    <location>
        <begin position="1"/>
        <end position="51"/>
    </location>
</feature>
<dbReference type="Proteomes" id="UP000824219">
    <property type="component" value="Linkage Group LG21"/>
</dbReference>
<dbReference type="AlphaFoldDB" id="A0A9D3SD26"/>
<gene>
    <name evidence="2" type="ORF">KOW79_017709</name>
</gene>
<evidence type="ECO:0000313" key="3">
    <source>
        <dbReference type="Proteomes" id="UP000824219"/>
    </source>
</evidence>
<dbReference type="EMBL" id="JAHKSW010000021">
    <property type="protein sequence ID" value="KAG7319235.1"/>
    <property type="molecule type" value="Genomic_DNA"/>
</dbReference>
<sequence length="90" mass="10535">MNSGIYDGQRRKVRRLQRPPARRARERRSRNQPRAGYKLEKPSSGLTGAEEPINLEDRSILSYRGRRRYALTVNDYITGIKLYGCKCYTE</sequence>